<feature type="compositionally biased region" description="Polar residues" evidence="2">
    <location>
        <begin position="536"/>
        <end position="550"/>
    </location>
</feature>
<dbReference type="AlphaFoldDB" id="A0A0N0U3U3"/>
<feature type="region of interest" description="Disordered" evidence="2">
    <location>
        <begin position="161"/>
        <end position="236"/>
    </location>
</feature>
<feature type="region of interest" description="Disordered" evidence="2">
    <location>
        <begin position="536"/>
        <end position="565"/>
    </location>
</feature>
<organism evidence="3 4">
    <name type="scientific">Melipona quadrifasciata</name>
    <dbReference type="NCBI Taxonomy" id="166423"/>
    <lineage>
        <taxon>Eukaryota</taxon>
        <taxon>Metazoa</taxon>
        <taxon>Ecdysozoa</taxon>
        <taxon>Arthropoda</taxon>
        <taxon>Hexapoda</taxon>
        <taxon>Insecta</taxon>
        <taxon>Pterygota</taxon>
        <taxon>Neoptera</taxon>
        <taxon>Endopterygota</taxon>
        <taxon>Hymenoptera</taxon>
        <taxon>Apocrita</taxon>
        <taxon>Aculeata</taxon>
        <taxon>Apoidea</taxon>
        <taxon>Anthophila</taxon>
        <taxon>Apidae</taxon>
        <taxon>Melipona</taxon>
    </lineage>
</organism>
<name>A0A0N0U3U3_9HYME</name>
<feature type="compositionally biased region" description="Basic and acidic residues" evidence="2">
    <location>
        <begin position="684"/>
        <end position="708"/>
    </location>
</feature>
<dbReference type="STRING" id="166423.A0A0N0U3U3"/>
<reference evidence="3 4" key="1">
    <citation type="submission" date="2015-07" db="EMBL/GenBank/DDBJ databases">
        <title>The genome of Melipona quadrifasciata.</title>
        <authorList>
            <person name="Pan H."/>
            <person name="Kapheim K."/>
        </authorList>
    </citation>
    <scope>NUCLEOTIDE SEQUENCE [LARGE SCALE GENOMIC DNA]</scope>
    <source>
        <strain evidence="3">0111107301</strain>
        <tissue evidence="3">Whole body</tissue>
    </source>
</reference>
<feature type="compositionally biased region" description="Basic residues" evidence="2">
    <location>
        <begin position="651"/>
        <end position="664"/>
    </location>
</feature>
<evidence type="ECO:0000256" key="2">
    <source>
        <dbReference type="SAM" id="MobiDB-lite"/>
    </source>
</evidence>
<evidence type="ECO:0000256" key="1">
    <source>
        <dbReference type="SAM" id="Coils"/>
    </source>
</evidence>
<dbReference type="EMBL" id="KQ435859">
    <property type="protein sequence ID" value="KOX70582.1"/>
    <property type="molecule type" value="Genomic_DNA"/>
</dbReference>
<feature type="compositionally biased region" description="Polar residues" evidence="2">
    <location>
        <begin position="161"/>
        <end position="197"/>
    </location>
</feature>
<accession>A0A0N0U3U3</accession>
<feature type="compositionally biased region" description="Basic residues" evidence="2">
    <location>
        <begin position="38"/>
        <end position="48"/>
    </location>
</feature>
<evidence type="ECO:0000313" key="3">
    <source>
        <dbReference type="EMBL" id="KOX70582.1"/>
    </source>
</evidence>
<feature type="coiled-coil region" evidence="1">
    <location>
        <begin position="359"/>
        <end position="421"/>
    </location>
</feature>
<feature type="region of interest" description="Disordered" evidence="2">
    <location>
        <begin position="36"/>
        <end position="70"/>
    </location>
</feature>
<proteinExistence type="predicted"/>
<sequence length="761" mass="84028">MTHAHDVLTSQAVFELINVYNFDDIFSRLGYREDVSSHSKKSKKRSNKKNNVLGSWMSNTQNNQSNDTVPGMEYPHLLWQSNIPQNFQNNGQRLFTTTSDPSMCGYTQMPMTYTMEPVSLPTMYRVYQPVPVSGIRTVHSRHGRQCDQNQPMNLSMNSMANGYTSLQENGGESPVSANCQNGDYTSLPSTANKNNGINGDEINSEHRRYSDPGLGSAEAAVHGQSEDSDSVDSGSSITTIGRSNKLVLSLIEQMTELKKSNNQLFNELNETKSEIGSMKAKLAVCSSSDYQPGMLSDFIREIRQANKTYEEVLVSKVKSMIEEKLNQRSLEVVNLNVSIEIYSVFISPKSRMLIINDHNDSERNQIMKLMEEKKESDRRIAKLEEEVATLKLNANNEGREIAAFEEETLALRRELQEARASKCLAETNHVAKCVNAASVTPVATFDTTQSYVTSTPVRTALSDTCSLIPAPPSSTSSFSSMVPQHFTSSLCSRTADLAQHLVTDKTNVYRAGDCSSPTTSINASWSLDDQALVTSSGNQSPVIANNSTSSESRHQDVSLGESSNISGIELTLETRSSDQHEDEDSVFDDQNLLDELNLSWKKIVPEESVARDDDLTKSPGTTSSSTSSVQEKRIKESRKELELSRGDLSHHQRVGSKKSRKKKGGSLSKRSFSETDKGGTTSGERNEIGTKDTRRTVSEDEDRSRRNDDVDDETSRAITEIPEVTVVGGGSFVPKDLCSTGILTSRVLTAPSRATYTTAYI</sequence>
<feature type="compositionally biased region" description="Basic and acidic residues" evidence="2">
    <location>
        <begin position="630"/>
        <end position="650"/>
    </location>
</feature>
<feature type="region of interest" description="Disordered" evidence="2">
    <location>
        <begin position="610"/>
        <end position="716"/>
    </location>
</feature>
<evidence type="ECO:0000313" key="4">
    <source>
        <dbReference type="Proteomes" id="UP000053105"/>
    </source>
</evidence>
<dbReference type="OrthoDB" id="6621649at2759"/>
<protein>
    <submittedName>
        <fullName evidence="3">Uncharacterized protein</fullName>
    </submittedName>
</protein>
<feature type="compositionally biased region" description="Polar residues" evidence="2">
    <location>
        <begin position="52"/>
        <end position="68"/>
    </location>
</feature>
<feature type="coiled-coil region" evidence="1">
    <location>
        <begin position="254"/>
        <end position="281"/>
    </location>
</feature>
<keyword evidence="4" id="KW-1185">Reference proteome</keyword>
<gene>
    <name evidence="3" type="ORF">WN51_02638</name>
</gene>
<keyword evidence="1" id="KW-0175">Coiled coil</keyword>
<dbReference type="Proteomes" id="UP000053105">
    <property type="component" value="Unassembled WGS sequence"/>
</dbReference>